<feature type="transmembrane region" description="Helical" evidence="1">
    <location>
        <begin position="21"/>
        <end position="39"/>
    </location>
</feature>
<organism evidence="2">
    <name type="scientific">marine sediment metagenome</name>
    <dbReference type="NCBI Taxonomy" id="412755"/>
    <lineage>
        <taxon>unclassified sequences</taxon>
        <taxon>metagenomes</taxon>
        <taxon>ecological metagenomes</taxon>
    </lineage>
</organism>
<dbReference type="SUPFAM" id="SSF81665">
    <property type="entry name" value="Calcium ATPase, transmembrane domain M"/>
    <property type="match status" value="1"/>
</dbReference>
<protein>
    <submittedName>
        <fullName evidence="2">Uncharacterized protein</fullName>
    </submittedName>
</protein>
<dbReference type="AlphaFoldDB" id="A0A0F9HQH2"/>
<feature type="transmembrane region" description="Helical" evidence="1">
    <location>
        <begin position="45"/>
        <end position="65"/>
    </location>
</feature>
<keyword evidence="1" id="KW-1133">Transmembrane helix</keyword>
<reference evidence="2" key="1">
    <citation type="journal article" date="2015" name="Nature">
        <title>Complex archaea that bridge the gap between prokaryotes and eukaryotes.</title>
        <authorList>
            <person name="Spang A."/>
            <person name="Saw J.H."/>
            <person name="Jorgensen S.L."/>
            <person name="Zaremba-Niedzwiedzka K."/>
            <person name="Martijn J."/>
            <person name="Lind A.E."/>
            <person name="van Eijk R."/>
            <person name="Schleper C."/>
            <person name="Guy L."/>
            <person name="Ettema T.J."/>
        </authorList>
    </citation>
    <scope>NUCLEOTIDE SEQUENCE</scope>
</reference>
<name>A0A0F9HQH2_9ZZZZ</name>
<comment type="caution">
    <text evidence="2">The sequence shown here is derived from an EMBL/GenBank/DDBJ whole genome shotgun (WGS) entry which is preliminary data.</text>
</comment>
<evidence type="ECO:0000256" key="1">
    <source>
        <dbReference type="SAM" id="Phobius"/>
    </source>
</evidence>
<sequence>MSELAEIIVNFIMEGMIRYGALVWMLAILGIVSIISAIGNKAFTSIKYVFMIFIAIPCIFVVGLINKSNRKERMKELGEIAAHFKQKPENWKRMLYYFLWCLFVIFIVLIGYYFVKKFILPFAFLNEFSKQILQNSSNSTI</sequence>
<dbReference type="InterPro" id="IPR023298">
    <property type="entry name" value="ATPase_P-typ_TM_dom_sf"/>
</dbReference>
<proteinExistence type="predicted"/>
<evidence type="ECO:0000313" key="2">
    <source>
        <dbReference type="EMBL" id="KKM17377.1"/>
    </source>
</evidence>
<keyword evidence="1" id="KW-0472">Membrane</keyword>
<keyword evidence="1" id="KW-0812">Transmembrane</keyword>
<accession>A0A0F9HQH2</accession>
<gene>
    <name evidence="2" type="ORF">LCGC14_1676350</name>
</gene>
<dbReference type="EMBL" id="LAZR01014465">
    <property type="protein sequence ID" value="KKM17377.1"/>
    <property type="molecule type" value="Genomic_DNA"/>
</dbReference>
<feature type="transmembrane region" description="Helical" evidence="1">
    <location>
        <begin position="95"/>
        <end position="115"/>
    </location>
</feature>